<organism evidence="1 2">
    <name type="scientific">Hyphomicrobium facile</name>
    <dbReference type="NCBI Taxonomy" id="51670"/>
    <lineage>
        <taxon>Bacteria</taxon>
        <taxon>Pseudomonadati</taxon>
        <taxon>Pseudomonadota</taxon>
        <taxon>Alphaproteobacteria</taxon>
        <taxon>Hyphomicrobiales</taxon>
        <taxon>Hyphomicrobiaceae</taxon>
        <taxon>Hyphomicrobium</taxon>
    </lineage>
</organism>
<dbReference type="OrthoDB" id="9808314at2"/>
<gene>
    <name evidence="1" type="ORF">SAMN04488557_0722</name>
</gene>
<sequence>MAFDQIKLEISRLLTEMQNEPQDRHEIYLSLREKLSQIKATGMPLPEDLVKLEHELEEEFASEQRDGE</sequence>
<keyword evidence="2" id="KW-1185">Reference proteome</keyword>
<dbReference type="RefSeq" id="WP_092864283.1">
    <property type="nucleotide sequence ID" value="NZ_FPCH01000001.1"/>
</dbReference>
<evidence type="ECO:0000313" key="2">
    <source>
        <dbReference type="Proteomes" id="UP000199423"/>
    </source>
</evidence>
<protein>
    <submittedName>
        <fullName evidence="1">Uncharacterized protein</fullName>
    </submittedName>
</protein>
<accession>A0A1I7MY68</accession>
<dbReference type="AlphaFoldDB" id="A0A1I7MY68"/>
<reference evidence="2" key="1">
    <citation type="submission" date="2016-10" db="EMBL/GenBank/DDBJ databases">
        <authorList>
            <person name="Varghese N."/>
            <person name="Submissions S."/>
        </authorList>
    </citation>
    <scope>NUCLEOTIDE SEQUENCE [LARGE SCALE GENOMIC DNA]</scope>
    <source>
        <strain evidence="2">DSM 1565</strain>
    </source>
</reference>
<evidence type="ECO:0000313" key="1">
    <source>
        <dbReference type="EMBL" id="SFV27285.1"/>
    </source>
</evidence>
<proteinExistence type="predicted"/>
<name>A0A1I7MY68_9HYPH</name>
<dbReference type="EMBL" id="FPCH01000001">
    <property type="protein sequence ID" value="SFV27285.1"/>
    <property type="molecule type" value="Genomic_DNA"/>
</dbReference>
<dbReference type="Proteomes" id="UP000199423">
    <property type="component" value="Unassembled WGS sequence"/>
</dbReference>